<dbReference type="Proteomes" id="UP000295212">
    <property type="component" value="Unassembled WGS sequence"/>
</dbReference>
<proteinExistence type="predicted"/>
<evidence type="ECO:0000313" key="2">
    <source>
        <dbReference type="Proteomes" id="UP000295212"/>
    </source>
</evidence>
<organism evidence="1 2">
    <name type="scientific">Halomonas ventosae</name>
    <dbReference type="NCBI Taxonomy" id="229007"/>
    <lineage>
        <taxon>Bacteria</taxon>
        <taxon>Pseudomonadati</taxon>
        <taxon>Pseudomonadota</taxon>
        <taxon>Gammaproteobacteria</taxon>
        <taxon>Oceanospirillales</taxon>
        <taxon>Halomonadaceae</taxon>
        <taxon>Halomonas</taxon>
    </lineage>
</organism>
<comment type="caution">
    <text evidence="1">The sequence shown here is derived from an EMBL/GenBank/DDBJ whole genome shotgun (WGS) entry which is preliminary data.</text>
</comment>
<name>A0A4R6ZC10_9GAMM</name>
<reference evidence="1 2" key="1">
    <citation type="submission" date="2019-03" db="EMBL/GenBank/DDBJ databases">
        <title>Genomic Encyclopedia of Type Strains, Phase III (KMG-III): the genomes of soil and plant-associated and newly described type strains.</title>
        <authorList>
            <person name="Whitman W."/>
        </authorList>
    </citation>
    <scope>NUCLEOTIDE SEQUENCE [LARGE SCALE GENOMIC DNA]</scope>
    <source>
        <strain evidence="1 2">CECT 5797</strain>
    </source>
</reference>
<dbReference type="AlphaFoldDB" id="A0A4R6ZC10"/>
<gene>
    <name evidence="1" type="ORF">DFP85_1334</name>
</gene>
<protein>
    <submittedName>
        <fullName evidence="1">Uncharacterized protein</fullName>
    </submittedName>
</protein>
<accession>A0A4R6ZC10</accession>
<dbReference type="EMBL" id="SNZJ01000033">
    <property type="protein sequence ID" value="TDR49570.1"/>
    <property type="molecule type" value="Genomic_DNA"/>
</dbReference>
<evidence type="ECO:0000313" key="1">
    <source>
        <dbReference type="EMBL" id="TDR49570.1"/>
    </source>
</evidence>
<sequence>MIVCSRFVDEFGHHRTEELANIFRTNNAPGRQALLSSLEYMQEWVGGIERYEKKYPVTVIPPKPAFPQFKIIGIENLSDRLFRVLDSESTVYPTGECTREYIIRIGRLPFVPRQRHPVRRSKPRYHWCSYTAWSDPESTRDALQILPEWSDCKLRVTVLTATVKRSAYVAFNGDRQDPSNSALKFYKYYYEPHAQDHPPYIGGGAQIALEGAPVVYAMEQWDDGSQEWKLIYEGAKNAQTKTST</sequence>